<sequence length="148" mass="16462">MALIEIEDLPTRTADVLRRRARAAGLSPVDYVRRELIALAGRRVPIDAVVDFLEAERPNLAVTEADPGASALIHTYDLPAEVWSVFGRRAAAAGVPLSEHVHSELVAMARRSTIDDVMHEFEELQQHDPSVRIDMAAIRESLRYVRGQ</sequence>
<reference evidence="1 2" key="1">
    <citation type="submission" date="2018-07" db="EMBL/GenBank/DDBJ databases">
        <title>Genomic Encyclopedia of Type Strains, Phase IV (KMG-IV): sequencing the most valuable type-strain genomes for metagenomic binning, comparative biology and taxonomic classification.</title>
        <authorList>
            <person name="Goeker M."/>
        </authorList>
    </citation>
    <scope>NUCLEOTIDE SEQUENCE [LARGE SCALE GENOMIC DNA]</scope>
    <source>
        <strain evidence="1 2">DSM 44290</strain>
    </source>
</reference>
<evidence type="ECO:0000313" key="2">
    <source>
        <dbReference type="Proteomes" id="UP000254869"/>
    </source>
</evidence>
<dbReference type="Proteomes" id="UP000254869">
    <property type="component" value="Unassembled WGS sequence"/>
</dbReference>
<gene>
    <name evidence="1" type="ORF">DFR76_110256</name>
</gene>
<protein>
    <submittedName>
        <fullName evidence="1">Uncharacterized protein</fullName>
    </submittedName>
</protein>
<comment type="caution">
    <text evidence="1">The sequence shown here is derived from an EMBL/GenBank/DDBJ whole genome shotgun (WGS) entry which is preliminary data.</text>
</comment>
<keyword evidence="2" id="KW-1185">Reference proteome</keyword>
<accession>A0A370HYK5</accession>
<organism evidence="1 2">
    <name type="scientific">Nocardia pseudobrasiliensis</name>
    <dbReference type="NCBI Taxonomy" id="45979"/>
    <lineage>
        <taxon>Bacteria</taxon>
        <taxon>Bacillati</taxon>
        <taxon>Actinomycetota</taxon>
        <taxon>Actinomycetes</taxon>
        <taxon>Mycobacteriales</taxon>
        <taxon>Nocardiaceae</taxon>
        <taxon>Nocardia</taxon>
    </lineage>
</organism>
<proteinExistence type="predicted"/>
<evidence type="ECO:0000313" key="1">
    <source>
        <dbReference type="EMBL" id="RDI63559.1"/>
    </source>
</evidence>
<dbReference type="AlphaFoldDB" id="A0A370HYK5"/>
<name>A0A370HYK5_9NOCA</name>
<dbReference type="RefSeq" id="WP_068004629.1">
    <property type="nucleotide sequence ID" value="NZ_QQBC01000010.1"/>
</dbReference>
<dbReference type="EMBL" id="QQBC01000010">
    <property type="protein sequence ID" value="RDI63559.1"/>
    <property type="molecule type" value="Genomic_DNA"/>
</dbReference>